<keyword evidence="2" id="KW-1185">Reference proteome</keyword>
<reference evidence="1 2" key="1">
    <citation type="journal article" date="2016" name="Genome Biol. Evol.">
        <title>Draft genome sequence of an aflatoxigenic Aspergillus species, A. bombycis.</title>
        <authorList>
            <person name="Moore G.G."/>
            <person name="Mack B.M."/>
            <person name="Beltz S.B."/>
            <person name="Gilbert M.K."/>
        </authorList>
    </citation>
    <scope>NUCLEOTIDE SEQUENCE [LARGE SCALE GENOMIC DNA]</scope>
    <source>
        <strain evidence="2">NRRL 26010</strain>
    </source>
</reference>
<evidence type="ECO:0000313" key="1">
    <source>
        <dbReference type="EMBL" id="OGM48985.1"/>
    </source>
</evidence>
<gene>
    <name evidence="1" type="ORF">ABOM_003096</name>
</gene>
<protein>
    <submittedName>
        <fullName evidence="1">Uncharacterized protein</fullName>
    </submittedName>
</protein>
<accession>A0A1F8AC15</accession>
<sequence>MTTRNELSSTSRPKTLDPSSYLASAKNIVPEVFPGRESDPRILLLAIDVCSERTFIVMDINTRDYDFRTAHNNTTVFPVYVLRQHGRRQNWVLLRWHQLDERISLQLADLHRVDFFCSSSIELLPASRYDLHTVPLSQLRLLPMSRDHHCERSVKFNLAGVPSMASSAGGLV</sequence>
<dbReference type="AlphaFoldDB" id="A0A1F8AC15"/>
<name>A0A1F8AC15_9EURO</name>
<dbReference type="OrthoDB" id="4358740at2759"/>
<comment type="caution">
    <text evidence="1">The sequence shown here is derived from an EMBL/GenBank/DDBJ whole genome shotgun (WGS) entry which is preliminary data.</text>
</comment>
<dbReference type="Proteomes" id="UP000179179">
    <property type="component" value="Unassembled WGS sequence"/>
</dbReference>
<dbReference type="STRING" id="109264.A0A1F8AC15"/>
<proteinExistence type="predicted"/>
<dbReference type="EMBL" id="LYCR01000012">
    <property type="protein sequence ID" value="OGM48985.1"/>
    <property type="molecule type" value="Genomic_DNA"/>
</dbReference>
<dbReference type="RefSeq" id="XP_022392702.1">
    <property type="nucleotide sequence ID" value="XM_022530226.1"/>
</dbReference>
<dbReference type="GeneID" id="34446486"/>
<evidence type="ECO:0000313" key="2">
    <source>
        <dbReference type="Proteomes" id="UP000179179"/>
    </source>
</evidence>
<organism evidence="1 2">
    <name type="scientific">Aspergillus bombycis</name>
    <dbReference type="NCBI Taxonomy" id="109264"/>
    <lineage>
        <taxon>Eukaryota</taxon>
        <taxon>Fungi</taxon>
        <taxon>Dikarya</taxon>
        <taxon>Ascomycota</taxon>
        <taxon>Pezizomycotina</taxon>
        <taxon>Eurotiomycetes</taxon>
        <taxon>Eurotiomycetidae</taxon>
        <taxon>Eurotiales</taxon>
        <taxon>Aspergillaceae</taxon>
        <taxon>Aspergillus</taxon>
    </lineage>
</organism>